<keyword evidence="1" id="KW-0472">Membrane</keyword>
<evidence type="ECO:0008006" key="4">
    <source>
        <dbReference type="Google" id="ProtNLM"/>
    </source>
</evidence>
<proteinExistence type="predicted"/>
<dbReference type="GO" id="GO:0009279">
    <property type="term" value="C:cell outer membrane"/>
    <property type="evidence" value="ECO:0007669"/>
    <property type="project" value="TreeGrafter"/>
</dbReference>
<keyword evidence="1" id="KW-0812">Transmembrane</keyword>
<protein>
    <recommendedName>
        <fullName evidence="4">Organic solvent tolerance protein OstA</fullName>
    </recommendedName>
</protein>
<reference evidence="2 3" key="1">
    <citation type="submission" date="2016-05" db="EMBL/GenBank/DDBJ databases">
        <title>Genomic and physiological characterization of Planctopirus sp. isolated from fresh water lake.</title>
        <authorList>
            <person name="Subhash Y."/>
            <person name="Ramana C."/>
        </authorList>
    </citation>
    <scope>NUCLEOTIDE SEQUENCE [LARGE SCALE GENOMIC DNA]</scope>
    <source>
        <strain evidence="2 3">JC280</strain>
    </source>
</reference>
<dbReference type="PANTHER" id="PTHR30189:SF1">
    <property type="entry name" value="LPS-ASSEMBLY PROTEIN LPTD"/>
    <property type="match status" value="1"/>
</dbReference>
<dbReference type="PANTHER" id="PTHR30189">
    <property type="entry name" value="LPS-ASSEMBLY PROTEIN"/>
    <property type="match status" value="1"/>
</dbReference>
<dbReference type="OrthoDB" id="251461at2"/>
<dbReference type="AlphaFoldDB" id="A0A1C3ENC8"/>
<keyword evidence="3" id="KW-1185">Reference proteome</keyword>
<name>A0A1C3ENC8_9PLAN</name>
<comment type="caution">
    <text evidence="2">The sequence shown here is derived from an EMBL/GenBank/DDBJ whole genome shotgun (WGS) entry which is preliminary data.</text>
</comment>
<evidence type="ECO:0000256" key="1">
    <source>
        <dbReference type="SAM" id="Phobius"/>
    </source>
</evidence>
<dbReference type="GO" id="GO:1990351">
    <property type="term" value="C:transporter complex"/>
    <property type="evidence" value="ECO:0007669"/>
    <property type="project" value="TreeGrafter"/>
</dbReference>
<dbReference type="Proteomes" id="UP000094828">
    <property type="component" value="Unassembled WGS sequence"/>
</dbReference>
<sequence>MKGYLRLSIWVFIGLVGLLLAITGIGSGAHLWARTTAPQESISLSADWLQEWEQGREHIGLFRGHCQITQGPTTWQADKMVVWVESADVDSTVVEDRLVVWLEGNVQEISATGHRSDSSRLLKLRTIAGVDLSVRGRVSDQPAIDDALYIRALKQRFAGTPEAALARSELLQTQLTVDPPALTIPPGSGNSGFANPGVMTPQLGQPAPSMNNSPAPAAMRRVRIFPRSAVPFDVRSFRNENTLPPEQVVQLTGGVTIIVDGIERVGVIDLSADNAVIWTTALGKEEFSTESLQTGDTPYQVYLEGNIVIRQGENIVRATRAFYDAREDRALILDAELKSIIPDQQGLTVRVRAESIRQLSRDTFQARNAYVTTSQLGEPVYRIQSSDIFIDQRTWSPWSQPTVDPETGLLKPNTIPWVTAQNNAFVFGSVPLLYAPVISGPAEDPNIPIQGFTFGQDNIFGSQIRTRWDAFQIFGLQKPADTRWTLEADYLSDRGPFLATDGKYRGLDNYGNSFFGQGLAAYVNDGGVDNLGLNRRDLAFPNANRGIVDAQHRHQFLNGIELQAEAGYASDRNFREQYYEQQFDTGKDLEMYLGMTQRYDQLAWSIWGRPSVNDFEYTTQWLPRGDLFVLGTPLLSNILSYSSHSSVGYAQLDNAAPPPDPNDLFTPLPYYTDANGLVAMTRHAIEAPFQLGELMLAPYAMGEAAFWSDGFTNDSIDRFYGRAGLRANLQMWRVYPYVQSDLYNLNGLAHRMNFGADYGYAASSTSLSEIPQWNEFDDNAQERFRERLVVNTFGGILPNVFEPRNYAVRSGAATGVADPYHELVDDQQVLALSWTHRLQTKVGPPERLRIKDWMTLDLGVNYYPDASRDNFGEPFGLFNARYAWYVGDRTSIHASTLLDFFDDGQKIFNVGVLTQRSVRGSAYVGFRQVNGGALLSQILTASYSYQMSPKWISTAGTAYDVGEGQNRGQSLTITRVGESFLVHLGASYDASKNNPGIAISIEPKLGNRKTSPTMISPLMGAGF</sequence>
<evidence type="ECO:0000313" key="3">
    <source>
        <dbReference type="Proteomes" id="UP000094828"/>
    </source>
</evidence>
<gene>
    <name evidence="2" type="ORF">A6X21_03410</name>
</gene>
<evidence type="ECO:0000313" key="2">
    <source>
        <dbReference type="EMBL" id="ODA34728.1"/>
    </source>
</evidence>
<keyword evidence="1" id="KW-1133">Transmembrane helix</keyword>
<accession>A0A1C3ENC8</accession>
<feature type="transmembrane region" description="Helical" evidence="1">
    <location>
        <begin position="7"/>
        <end position="33"/>
    </location>
</feature>
<dbReference type="EMBL" id="LYDR01000039">
    <property type="protein sequence ID" value="ODA34728.1"/>
    <property type="molecule type" value="Genomic_DNA"/>
</dbReference>
<organism evidence="2 3">
    <name type="scientific">Planctopirus hydrillae</name>
    <dbReference type="NCBI Taxonomy" id="1841610"/>
    <lineage>
        <taxon>Bacteria</taxon>
        <taxon>Pseudomonadati</taxon>
        <taxon>Planctomycetota</taxon>
        <taxon>Planctomycetia</taxon>
        <taxon>Planctomycetales</taxon>
        <taxon>Planctomycetaceae</taxon>
        <taxon>Planctopirus</taxon>
    </lineage>
</organism>
<dbReference type="InterPro" id="IPR050218">
    <property type="entry name" value="LptD"/>
</dbReference>
<dbReference type="RefSeq" id="WP_068846200.1">
    <property type="nucleotide sequence ID" value="NZ_LYDR01000039.1"/>
</dbReference>
<dbReference type="STRING" id="1841610.A6X21_03410"/>